<reference evidence="2" key="1">
    <citation type="submission" date="2016-11" db="UniProtKB">
        <authorList>
            <consortium name="WormBaseParasite"/>
        </authorList>
    </citation>
    <scope>IDENTIFICATION</scope>
    <source>
        <strain evidence="2">KR3021</strain>
    </source>
</reference>
<name>A0AC35TLK8_9BILA</name>
<organism evidence="1 2">
    <name type="scientific">Rhabditophanes sp. KR3021</name>
    <dbReference type="NCBI Taxonomy" id="114890"/>
    <lineage>
        <taxon>Eukaryota</taxon>
        <taxon>Metazoa</taxon>
        <taxon>Ecdysozoa</taxon>
        <taxon>Nematoda</taxon>
        <taxon>Chromadorea</taxon>
        <taxon>Rhabditida</taxon>
        <taxon>Tylenchina</taxon>
        <taxon>Panagrolaimomorpha</taxon>
        <taxon>Strongyloidoidea</taxon>
        <taxon>Alloionematidae</taxon>
        <taxon>Rhabditophanes</taxon>
    </lineage>
</organism>
<evidence type="ECO:0000313" key="1">
    <source>
        <dbReference type="Proteomes" id="UP000095286"/>
    </source>
</evidence>
<accession>A0AC35TLK8</accession>
<dbReference type="Proteomes" id="UP000095286">
    <property type="component" value="Unplaced"/>
</dbReference>
<dbReference type="WBParaSite" id="RSKR_0000182800.1">
    <property type="protein sequence ID" value="RSKR_0000182800.1"/>
    <property type="gene ID" value="RSKR_0000182800"/>
</dbReference>
<evidence type="ECO:0000313" key="2">
    <source>
        <dbReference type="WBParaSite" id="RSKR_0000182800.1"/>
    </source>
</evidence>
<sequence>MIPQHVIEINSESDEAAACTNAFCNMLPNVLIAFFLVLLILLTIFGNILVVLSVVVYKRMRTFTNILLTSLATSDLLVGLMVMPLSLVDLLHQHKWPFNPLLCNIWATTDVLLCTASILNLCIISIDRYLAINYPLKYSRTRSKSMAFGLLSAVWGVSIVVCIPPWIINAWKMNSSANNNKSCSYPPSIGYRIYSALGSFYIPLLVMLSVYFKIFRVASAREAMMHEGLGTCRLSKRVVDENIRKRKLSKNSRLLADKANRQKVSAHRRNDTRFNMGQLVNKEGIGRNDVIVEVYHYHKNLSTTSLQSARSHNQQAQKKFLSTNETPSNYMYRQRRVMREYASLIDLSGPITTPKEEKSQDNIVESEEKTIVTPSSSNDDDISNKEVPTLVKKAQMSYTKLQPSNLMAKAQSHYNTYGPGRIVRGSKEKMVYLRERKALKTIGIVVMGFIICWMPFFVLYLIEVLIDDLHESAAFGLLNEFFLWLGYSNSVLNPIIYTMYNGDFRRCFRDLLTFGCLHSHRRTMSVRKLHQQSTTF</sequence>
<protein>
    <submittedName>
        <fullName evidence="2">G_PROTEIN_RECEP_F1_2 domain-containing protein</fullName>
    </submittedName>
</protein>
<proteinExistence type="predicted"/>